<reference evidence="1" key="1">
    <citation type="submission" date="2021-03" db="EMBL/GenBank/DDBJ databases">
        <authorList>
            <person name="Tagirdzhanova G."/>
        </authorList>
    </citation>
    <scope>NUCLEOTIDE SEQUENCE</scope>
</reference>
<evidence type="ECO:0000313" key="2">
    <source>
        <dbReference type="Proteomes" id="UP000664203"/>
    </source>
</evidence>
<proteinExistence type="predicted"/>
<dbReference type="OrthoDB" id="5304326at2759"/>
<name>A0A8H3F4S9_9LECA</name>
<dbReference type="AlphaFoldDB" id="A0A8H3F4S9"/>
<accession>A0A8H3F4S9</accession>
<dbReference type="EMBL" id="CAJPDR010000087">
    <property type="protein sequence ID" value="CAF9916007.1"/>
    <property type="molecule type" value="Genomic_DNA"/>
</dbReference>
<comment type="caution">
    <text evidence="1">The sequence shown here is derived from an EMBL/GenBank/DDBJ whole genome shotgun (WGS) entry which is preliminary data.</text>
</comment>
<sequence>MDGIEPGMTTFLPPATFLPHDSYTNPVEPSMATEQRYFGRVKTVNTTPPSLTIVPEDRTIRPDYELVFGLSHIQLAEFLYSFGSGNMRVSYALRPGPAGELVVQDVQNAEAVEVKQEYSPSESAHGFGEAKVKKEKESQQVGFVASQRDSRVSVEEEALRNSNGIFRNRTGGLPSHFRAMKWDEWSAEGARARRS</sequence>
<gene>
    <name evidence="1" type="ORF">ALECFALPRED_010467</name>
</gene>
<protein>
    <submittedName>
        <fullName evidence="1">Uncharacterized protein</fullName>
    </submittedName>
</protein>
<keyword evidence="2" id="KW-1185">Reference proteome</keyword>
<organism evidence="1 2">
    <name type="scientific">Alectoria fallacina</name>
    <dbReference type="NCBI Taxonomy" id="1903189"/>
    <lineage>
        <taxon>Eukaryota</taxon>
        <taxon>Fungi</taxon>
        <taxon>Dikarya</taxon>
        <taxon>Ascomycota</taxon>
        <taxon>Pezizomycotina</taxon>
        <taxon>Lecanoromycetes</taxon>
        <taxon>OSLEUM clade</taxon>
        <taxon>Lecanoromycetidae</taxon>
        <taxon>Lecanorales</taxon>
        <taxon>Lecanorineae</taxon>
        <taxon>Parmeliaceae</taxon>
        <taxon>Alectoria</taxon>
    </lineage>
</organism>
<dbReference type="Proteomes" id="UP000664203">
    <property type="component" value="Unassembled WGS sequence"/>
</dbReference>
<evidence type="ECO:0000313" key="1">
    <source>
        <dbReference type="EMBL" id="CAF9916007.1"/>
    </source>
</evidence>